<organism evidence="2 3">
    <name type="scientific">Pieris macdunnoughi</name>
    <dbReference type="NCBI Taxonomy" id="345717"/>
    <lineage>
        <taxon>Eukaryota</taxon>
        <taxon>Metazoa</taxon>
        <taxon>Ecdysozoa</taxon>
        <taxon>Arthropoda</taxon>
        <taxon>Hexapoda</taxon>
        <taxon>Insecta</taxon>
        <taxon>Pterygota</taxon>
        <taxon>Neoptera</taxon>
        <taxon>Endopterygota</taxon>
        <taxon>Lepidoptera</taxon>
        <taxon>Glossata</taxon>
        <taxon>Ditrysia</taxon>
        <taxon>Papilionoidea</taxon>
        <taxon>Pieridae</taxon>
        <taxon>Pierinae</taxon>
        <taxon>Pieris</taxon>
    </lineage>
</organism>
<protein>
    <submittedName>
        <fullName evidence="2">Uncharacterized protein</fullName>
    </submittedName>
</protein>
<dbReference type="EMBL" id="CAJOBZ010000062">
    <property type="protein sequence ID" value="CAF4927925.1"/>
    <property type="molecule type" value="Genomic_DNA"/>
</dbReference>
<evidence type="ECO:0000313" key="3">
    <source>
        <dbReference type="Proteomes" id="UP000663880"/>
    </source>
</evidence>
<accession>A0A821WSN7</accession>
<feature type="region of interest" description="Disordered" evidence="1">
    <location>
        <begin position="1"/>
        <end position="111"/>
    </location>
</feature>
<dbReference type="AlphaFoldDB" id="A0A821WSN7"/>
<evidence type="ECO:0000256" key="1">
    <source>
        <dbReference type="SAM" id="MobiDB-lite"/>
    </source>
</evidence>
<feature type="compositionally biased region" description="Basic and acidic residues" evidence="1">
    <location>
        <begin position="87"/>
        <end position="98"/>
    </location>
</feature>
<keyword evidence="3" id="KW-1185">Reference proteome</keyword>
<proteinExistence type="predicted"/>
<name>A0A821WSN7_9NEOP</name>
<reference evidence="2" key="1">
    <citation type="submission" date="2021-02" db="EMBL/GenBank/DDBJ databases">
        <authorList>
            <person name="Steward A R."/>
        </authorList>
    </citation>
    <scope>NUCLEOTIDE SEQUENCE</scope>
</reference>
<feature type="compositionally biased region" description="Basic and acidic residues" evidence="1">
    <location>
        <begin position="39"/>
        <end position="49"/>
    </location>
</feature>
<feature type="compositionally biased region" description="Polar residues" evidence="1">
    <location>
        <begin position="101"/>
        <end position="111"/>
    </location>
</feature>
<evidence type="ECO:0000313" key="2">
    <source>
        <dbReference type="EMBL" id="CAF4927925.1"/>
    </source>
</evidence>
<comment type="caution">
    <text evidence="2">The sequence shown here is derived from an EMBL/GenBank/DDBJ whole genome shotgun (WGS) entry which is preliminary data.</text>
</comment>
<sequence>MASVIKRPPLMRDQKKNKHLGENIRKETKPSKKGLIIIIRREAANDSHHSGQLSGGCMSTPSTDGETRVTGCVGGSSAQNPPPTASEDTKEQDLERRSSVYGMQSYANSNT</sequence>
<gene>
    <name evidence="2" type="ORF">PMACD_LOCUS13590</name>
</gene>
<feature type="compositionally biased region" description="Basic and acidic residues" evidence="1">
    <location>
        <begin position="10"/>
        <end position="30"/>
    </location>
</feature>
<dbReference type="Proteomes" id="UP000663880">
    <property type="component" value="Unassembled WGS sequence"/>
</dbReference>